<reference evidence="4 5" key="1">
    <citation type="journal article" date="2019" name="Genome Biol. Evol.">
        <title>Day and night: Metabolic profiles and evolutionary relationships of six axenic non-marine cyanobacteria.</title>
        <authorList>
            <person name="Will S.E."/>
            <person name="Henke P."/>
            <person name="Boedeker C."/>
            <person name="Huang S."/>
            <person name="Brinkmann H."/>
            <person name="Rohde M."/>
            <person name="Jarek M."/>
            <person name="Friedl T."/>
            <person name="Seufert S."/>
            <person name="Schumacher M."/>
            <person name="Overmann J."/>
            <person name="Neumann-Schaal M."/>
            <person name="Petersen J."/>
        </authorList>
    </citation>
    <scope>NUCLEOTIDE SEQUENCE [LARGE SCALE GENOMIC DNA]</scope>
    <source>
        <strain evidence="4 5">PCC 6912</strain>
    </source>
</reference>
<evidence type="ECO:0000256" key="2">
    <source>
        <dbReference type="ARBA" id="ARBA00022679"/>
    </source>
</evidence>
<gene>
    <name evidence="4" type="ORF">PCC6912_13330</name>
</gene>
<dbReference type="Pfam" id="PF10017">
    <property type="entry name" value="Methyltransf_33"/>
    <property type="match status" value="1"/>
</dbReference>
<proteinExistence type="predicted"/>
<evidence type="ECO:0000313" key="5">
    <source>
        <dbReference type="Proteomes" id="UP000268857"/>
    </source>
</evidence>
<dbReference type="RefSeq" id="WP_016875359.1">
    <property type="nucleotide sequence ID" value="NZ_AJLN01000100.1"/>
</dbReference>
<keyword evidence="1 4" id="KW-0489">Methyltransferase</keyword>
<dbReference type="PANTHER" id="PTHR43397">
    <property type="entry name" value="ERGOTHIONEINE BIOSYNTHESIS PROTEIN 1"/>
    <property type="match status" value="1"/>
</dbReference>
<dbReference type="InterPro" id="IPR035094">
    <property type="entry name" value="EgtD"/>
</dbReference>
<dbReference type="STRING" id="211165.GCA_000317285_04081"/>
<dbReference type="InterPro" id="IPR017804">
    <property type="entry name" value="MeTrfase_EgtD-like"/>
</dbReference>
<dbReference type="GO" id="GO:0032259">
    <property type="term" value="P:methylation"/>
    <property type="evidence" value="ECO:0007669"/>
    <property type="project" value="UniProtKB-KW"/>
</dbReference>
<organism evidence="4 5">
    <name type="scientific">Chlorogloeopsis fritschii PCC 6912</name>
    <dbReference type="NCBI Taxonomy" id="211165"/>
    <lineage>
        <taxon>Bacteria</taxon>
        <taxon>Bacillati</taxon>
        <taxon>Cyanobacteriota</taxon>
        <taxon>Cyanophyceae</taxon>
        <taxon>Nostocales</taxon>
        <taxon>Chlorogloeopsidaceae</taxon>
        <taxon>Chlorogloeopsis</taxon>
    </lineage>
</organism>
<keyword evidence="5" id="KW-1185">Reference proteome</keyword>
<dbReference type="InterPro" id="IPR019257">
    <property type="entry name" value="MeTrfase_dom"/>
</dbReference>
<feature type="domain" description="Histidine-specific methyltransferase SAM-dependent" evidence="3">
    <location>
        <begin position="38"/>
        <end position="341"/>
    </location>
</feature>
<accession>A0A433NML1</accession>
<evidence type="ECO:0000259" key="3">
    <source>
        <dbReference type="Pfam" id="PF10017"/>
    </source>
</evidence>
<dbReference type="PIRSF" id="PIRSF018005">
    <property type="entry name" value="UCP018005"/>
    <property type="match status" value="1"/>
</dbReference>
<evidence type="ECO:0000313" key="4">
    <source>
        <dbReference type="EMBL" id="RUR84438.1"/>
    </source>
</evidence>
<dbReference type="NCBIfam" id="TIGR03438">
    <property type="entry name" value="egtD_ergothio"/>
    <property type="match status" value="1"/>
</dbReference>
<keyword evidence="2 4" id="KW-0808">Transferase</keyword>
<dbReference type="Proteomes" id="UP000268857">
    <property type="component" value="Unassembled WGS sequence"/>
</dbReference>
<sequence length="345" mass="38782">MTRSQPGNSGISSQHSIENRLQIQCLLEPTLIISSGVGSDVVQGLTQTPKTLPPRYFYDDRGSELFEQICELPEYYLTRTETKILQIYACEIAEITGACEIVELGSGSSTKTRLLLNAYQQQGLPLRYLPIDVSAGMLESSAIQLLADYPSLQVYALAGTYELALSQLEPRQLTSRMICFVGSTLGNLNPQECNVFLSQITAALQVGEYFLLGVDLQKPKHILEAAYNDAQGVTAAFNLNMLEHLNWRFAGNFDPTQFTHWAFYNETAHQIEMHLKSERSQTVELNALKLKVNFESGETIRTEISRKFNLNTIQQELKAKGLIPQKVWTDENQWFGLLLCQFQAV</sequence>
<dbReference type="OrthoDB" id="5289726at2"/>
<dbReference type="PANTHER" id="PTHR43397:SF1">
    <property type="entry name" value="ERGOTHIONEINE BIOSYNTHESIS PROTEIN 1"/>
    <property type="match status" value="1"/>
</dbReference>
<evidence type="ECO:0000256" key="1">
    <source>
        <dbReference type="ARBA" id="ARBA00022603"/>
    </source>
</evidence>
<name>A0A433NML1_CHLFR</name>
<protein>
    <submittedName>
        <fullName evidence="4">Dimethylhistidine N-methyltransferase</fullName>
    </submittedName>
</protein>
<dbReference type="AlphaFoldDB" id="A0A433NML1"/>
<dbReference type="InterPro" id="IPR029063">
    <property type="entry name" value="SAM-dependent_MTases_sf"/>
</dbReference>
<dbReference type="InterPro" id="IPR051128">
    <property type="entry name" value="EgtD_Methyltrsf_superfamily"/>
</dbReference>
<dbReference type="Gene3D" id="3.40.50.150">
    <property type="entry name" value="Vaccinia Virus protein VP39"/>
    <property type="match status" value="1"/>
</dbReference>
<dbReference type="GO" id="GO:0008168">
    <property type="term" value="F:methyltransferase activity"/>
    <property type="evidence" value="ECO:0007669"/>
    <property type="project" value="UniProtKB-KW"/>
</dbReference>
<comment type="caution">
    <text evidence="4">The sequence shown here is derived from an EMBL/GenBank/DDBJ whole genome shotgun (WGS) entry which is preliminary data.</text>
</comment>
<dbReference type="EMBL" id="RSCJ01000004">
    <property type="protein sequence ID" value="RUR84438.1"/>
    <property type="molecule type" value="Genomic_DNA"/>
</dbReference>